<accession>A0A3T0SYP4</accession>
<dbReference type="AlphaFoldDB" id="A0A3T0SYP4"/>
<feature type="signal peptide" evidence="2">
    <location>
        <begin position="1"/>
        <end position="32"/>
    </location>
</feature>
<evidence type="ECO:0000259" key="3">
    <source>
        <dbReference type="Pfam" id="PF13472"/>
    </source>
</evidence>
<reference evidence="4 5" key="1">
    <citation type="submission" date="2018-03" db="EMBL/GenBank/DDBJ databases">
        <title>Bacteriophage NCPPB3778 and a type I-E CRISPR drive the evolution of the US Biological Select Agent, Rathayibacter toxicus.</title>
        <authorList>
            <person name="Davis E.W.II."/>
            <person name="Tabima J.F."/>
            <person name="Weisberg A.J."/>
            <person name="Dantas Lopes L."/>
            <person name="Wiseman M.S."/>
            <person name="Wiseman M.S."/>
            <person name="Pupko T."/>
            <person name="Belcher M.S."/>
            <person name="Sechler A.J."/>
            <person name="Tancos M.A."/>
            <person name="Schroeder B.K."/>
            <person name="Murray T.D."/>
            <person name="Luster D.G."/>
            <person name="Schneider W.L."/>
            <person name="Rogers E."/>
            <person name="Andreote F.D."/>
            <person name="Grunwald N.J."/>
            <person name="Putnam M.L."/>
            <person name="Chang J.H."/>
        </authorList>
    </citation>
    <scope>NUCLEOTIDE SEQUENCE [LARGE SCALE GENOMIC DNA]</scope>
    <source>
        <strain evidence="4 5">DSM 15932</strain>
    </source>
</reference>
<dbReference type="Gene3D" id="3.40.50.1110">
    <property type="entry name" value="SGNH hydrolase"/>
    <property type="match status" value="1"/>
</dbReference>
<dbReference type="InterPro" id="IPR006311">
    <property type="entry name" value="TAT_signal"/>
</dbReference>
<evidence type="ECO:0000256" key="2">
    <source>
        <dbReference type="SAM" id="SignalP"/>
    </source>
</evidence>
<keyword evidence="2" id="KW-0732">Signal</keyword>
<dbReference type="PANTHER" id="PTHR30383">
    <property type="entry name" value="THIOESTERASE 1/PROTEASE 1/LYSOPHOSPHOLIPASE L1"/>
    <property type="match status" value="1"/>
</dbReference>
<dbReference type="SUPFAM" id="SSF52266">
    <property type="entry name" value="SGNH hydrolase"/>
    <property type="match status" value="1"/>
</dbReference>
<name>A0A3T0SYP4_9MICO</name>
<feature type="chain" id="PRO_5039678417" description="SGNH hydrolase-type esterase domain-containing protein" evidence="2">
    <location>
        <begin position="33"/>
        <end position="371"/>
    </location>
</feature>
<dbReference type="InterPro" id="IPR036514">
    <property type="entry name" value="SGNH_hydro_sf"/>
</dbReference>
<evidence type="ECO:0000313" key="4">
    <source>
        <dbReference type="EMBL" id="AZZ51528.1"/>
    </source>
</evidence>
<dbReference type="PANTHER" id="PTHR30383:SF5">
    <property type="entry name" value="SGNH HYDROLASE-TYPE ESTERASE DOMAIN-CONTAINING PROTEIN"/>
    <property type="match status" value="1"/>
</dbReference>
<dbReference type="PROSITE" id="PS51318">
    <property type="entry name" value="TAT"/>
    <property type="match status" value="1"/>
</dbReference>
<protein>
    <recommendedName>
        <fullName evidence="3">SGNH hydrolase-type esterase domain-containing protein</fullName>
    </recommendedName>
</protein>
<dbReference type="KEGG" id="rfs:C1I64_05365"/>
<organism evidence="4 5">
    <name type="scientific">Rathayibacter festucae DSM 15932</name>
    <dbReference type="NCBI Taxonomy" id="1328866"/>
    <lineage>
        <taxon>Bacteria</taxon>
        <taxon>Bacillati</taxon>
        <taxon>Actinomycetota</taxon>
        <taxon>Actinomycetes</taxon>
        <taxon>Micrococcales</taxon>
        <taxon>Microbacteriaceae</taxon>
        <taxon>Rathayibacter</taxon>
    </lineage>
</organism>
<evidence type="ECO:0000256" key="1">
    <source>
        <dbReference type="SAM" id="MobiDB-lite"/>
    </source>
</evidence>
<dbReference type="InterPro" id="IPR051532">
    <property type="entry name" value="Ester_Hydrolysis_Enzymes"/>
</dbReference>
<dbReference type="InterPro" id="IPR013830">
    <property type="entry name" value="SGNH_hydro"/>
</dbReference>
<evidence type="ECO:0000313" key="5">
    <source>
        <dbReference type="Proteomes" id="UP000285317"/>
    </source>
</evidence>
<dbReference type="Proteomes" id="UP000285317">
    <property type="component" value="Chromosome"/>
</dbReference>
<dbReference type="GO" id="GO:0004622">
    <property type="term" value="F:phosphatidylcholine lysophospholipase activity"/>
    <property type="evidence" value="ECO:0007669"/>
    <property type="project" value="TreeGrafter"/>
</dbReference>
<sequence length="371" mass="37610">MVSPHRPRRSPLIVLGLAAAVLAGGAIAPAAAAATPSELSVVAFGDSITRGAATCGTEDDCPVNSWSTGSAPEVRSIATRLQKVAPQRTVTTDNRAKSGSRIAEVSAAVTAAQAAGAAPDVVTLLIGGNDLCSPDVPAGPDGYAMTPAADFSASASGLLRQISSAWPRATVLLGSMPDIGSEWEVVQGTPGKLIWGLFSICRTTRGAKADNHVQRGAAFEAAVAAAEERTDRYNEALAAACSAAGPQCVWDGGALTRTPITKDVLSTVDYFHPNVAGQALVASVLWGPDAVPAWAVPHSAGAPAPAPADLPTLDEIGIADSTSGAPDDSRTRVGMRENVTERVALDRSAGAQPSEGSPSPADLRQTAAVGR</sequence>
<feature type="domain" description="SGNH hydrolase-type esterase" evidence="3">
    <location>
        <begin position="43"/>
        <end position="280"/>
    </location>
</feature>
<feature type="compositionally biased region" description="Low complexity" evidence="1">
    <location>
        <begin position="300"/>
        <end position="311"/>
    </location>
</feature>
<dbReference type="Pfam" id="PF13472">
    <property type="entry name" value="Lipase_GDSL_2"/>
    <property type="match status" value="1"/>
</dbReference>
<dbReference type="EMBL" id="CP028137">
    <property type="protein sequence ID" value="AZZ51528.1"/>
    <property type="molecule type" value="Genomic_DNA"/>
</dbReference>
<feature type="region of interest" description="Disordered" evidence="1">
    <location>
        <begin position="300"/>
        <end position="371"/>
    </location>
</feature>
<feature type="compositionally biased region" description="Basic and acidic residues" evidence="1">
    <location>
        <begin position="327"/>
        <end position="345"/>
    </location>
</feature>
<proteinExistence type="predicted"/>
<gene>
    <name evidence="4" type="ORF">C1I64_05365</name>
</gene>